<sequence length="54" mass="5904">MSILVEEASTSKAKGKVPRHKKRKRNESSSTFASTSSASNTPPGGGKWKRKMVR</sequence>
<feature type="compositionally biased region" description="Low complexity" evidence="1">
    <location>
        <begin position="28"/>
        <end position="39"/>
    </location>
</feature>
<feature type="region of interest" description="Disordered" evidence="1">
    <location>
        <begin position="1"/>
        <end position="54"/>
    </location>
</feature>
<accession>A0AAW2KT49</accession>
<reference evidence="2" key="2">
    <citation type="journal article" date="2024" name="Plant">
        <title>Genomic evolution and insights into agronomic trait innovations of Sesamum species.</title>
        <authorList>
            <person name="Miao H."/>
            <person name="Wang L."/>
            <person name="Qu L."/>
            <person name="Liu H."/>
            <person name="Sun Y."/>
            <person name="Le M."/>
            <person name="Wang Q."/>
            <person name="Wei S."/>
            <person name="Zheng Y."/>
            <person name="Lin W."/>
            <person name="Duan Y."/>
            <person name="Cao H."/>
            <person name="Xiong S."/>
            <person name="Wang X."/>
            <person name="Wei L."/>
            <person name="Li C."/>
            <person name="Ma Q."/>
            <person name="Ju M."/>
            <person name="Zhao R."/>
            <person name="Li G."/>
            <person name="Mu C."/>
            <person name="Tian Q."/>
            <person name="Mei H."/>
            <person name="Zhang T."/>
            <person name="Gao T."/>
            <person name="Zhang H."/>
        </authorList>
    </citation>
    <scope>NUCLEOTIDE SEQUENCE</scope>
    <source>
        <strain evidence="2">G02</strain>
    </source>
</reference>
<proteinExistence type="predicted"/>
<organism evidence="2">
    <name type="scientific">Sesamum radiatum</name>
    <name type="common">Black benniseed</name>
    <dbReference type="NCBI Taxonomy" id="300843"/>
    <lineage>
        <taxon>Eukaryota</taxon>
        <taxon>Viridiplantae</taxon>
        <taxon>Streptophyta</taxon>
        <taxon>Embryophyta</taxon>
        <taxon>Tracheophyta</taxon>
        <taxon>Spermatophyta</taxon>
        <taxon>Magnoliopsida</taxon>
        <taxon>eudicotyledons</taxon>
        <taxon>Gunneridae</taxon>
        <taxon>Pentapetalae</taxon>
        <taxon>asterids</taxon>
        <taxon>lamiids</taxon>
        <taxon>Lamiales</taxon>
        <taxon>Pedaliaceae</taxon>
        <taxon>Sesamum</taxon>
    </lineage>
</organism>
<gene>
    <name evidence="2" type="ORF">Sradi_5846000</name>
</gene>
<feature type="compositionally biased region" description="Basic residues" evidence="1">
    <location>
        <begin position="13"/>
        <end position="25"/>
    </location>
</feature>
<evidence type="ECO:0000313" key="2">
    <source>
        <dbReference type="EMBL" id="KAL0309037.1"/>
    </source>
</evidence>
<comment type="caution">
    <text evidence="2">The sequence shown here is derived from an EMBL/GenBank/DDBJ whole genome shotgun (WGS) entry which is preliminary data.</text>
</comment>
<dbReference type="AlphaFoldDB" id="A0AAW2KT49"/>
<dbReference type="EMBL" id="JACGWJ010000027">
    <property type="protein sequence ID" value="KAL0309037.1"/>
    <property type="molecule type" value="Genomic_DNA"/>
</dbReference>
<evidence type="ECO:0000256" key="1">
    <source>
        <dbReference type="SAM" id="MobiDB-lite"/>
    </source>
</evidence>
<name>A0AAW2KT49_SESRA</name>
<protein>
    <submittedName>
        <fullName evidence="2">Uncharacterized protein</fullName>
    </submittedName>
</protein>
<reference evidence="2" key="1">
    <citation type="submission" date="2020-06" db="EMBL/GenBank/DDBJ databases">
        <authorList>
            <person name="Li T."/>
            <person name="Hu X."/>
            <person name="Zhang T."/>
            <person name="Song X."/>
            <person name="Zhang H."/>
            <person name="Dai N."/>
            <person name="Sheng W."/>
            <person name="Hou X."/>
            <person name="Wei L."/>
        </authorList>
    </citation>
    <scope>NUCLEOTIDE SEQUENCE</scope>
    <source>
        <strain evidence="2">G02</strain>
        <tissue evidence="2">Leaf</tissue>
    </source>
</reference>